<evidence type="ECO:0000313" key="2">
    <source>
        <dbReference type="WBParaSite" id="TMUE_3000012408.1"/>
    </source>
</evidence>
<accession>A0A5S6QZ29</accession>
<evidence type="ECO:0000313" key="1">
    <source>
        <dbReference type="Proteomes" id="UP000046395"/>
    </source>
</evidence>
<dbReference type="Proteomes" id="UP000046395">
    <property type="component" value="Unassembled WGS sequence"/>
</dbReference>
<proteinExistence type="predicted"/>
<sequence>MVLRLEYNSVPRCIASDGVVAGFCALLRSRATCRTRRPLGSFPSLTCGTCLLGRCRFANGTGRTSVGTQKPKDVQACDFEMRLASVGQESSARSVAQLVYFTLRRRPPDVSGQLFTFVTRCGLALVSFVTDVFPGAALADRTLRRCARCGAQCPR</sequence>
<keyword evidence="1" id="KW-1185">Reference proteome</keyword>
<dbReference type="AlphaFoldDB" id="A0A5S6QZ29"/>
<name>A0A5S6QZ29_TRIMR</name>
<dbReference type="WBParaSite" id="TMUE_3000012408.1">
    <property type="protein sequence ID" value="TMUE_3000012408.1"/>
    <property type="gene ID" value="WBGene00301555"/>
</dbReference>
<organism evidence="1 2">
    <name type="scientific">Trichuris muris</name>
    <name type="common">Mouse whipworm</name>
    <dbReference type="NCBI Taxonomy" id="70415"/>
    <lineage>
        <taxon>Eukaryota</taxon>
        <taxon>Metazoa</taxon>
        <taxon>Ecdysozoa</taxon>
        <taxon>Nematoda</taxon>
        <taxon>Enoplea</taxon>
        <taxon>Dorylaimia</taxon>
        <taxon>Trichinellida</taxon>
        <taxon>Trichuridae</taxon>
        <taxon>Trichuris</taxon>
    </lineage>
</organism>
<reference evidence="2" key="1">
    <citation type="submission" date="2019-12" db="UniProtKB">
        <authorList>
            <consortium name="WormBaseParasite"/>
        </authorList>
    </citation>
    <scope>IDENTIFICATION</scope>
</reference>
<protein>
    <submittedName>
        <fullName evidence="2">Uncharacterized protein</fullName>
    </submittedName>
</protein>